<protein>
    <submittedName>
        <fullName evidence="1">Uncharacterized protein</fullName>
    </submittedName>
</protein>
<sequence>MQAQLLAEILPTETAAATMLPSTPFIMPEAPLSGHSYGSHLSHSLTSTKSTSGPLTHSCYESGYPTYPHTDAASTTQAFYPSSPRAFEAFGGILDSSLDAGRFNFKRHVCHQSPRIATCRCRFCLRIHLPSVHITIVLFVVVSTSATPQELQFGQHHFLVSPFCQHGFELYQGHINTLKLE</sequence>
<proteinExistence type="predicted"/>
<gene>
    <name evidence="1" type="ORF">BDN72DRAFT_535407</name>
</gene>
<name>A0ACD3A3S2_9AGAR</name>
<evidence type="ECO:0000313" key="2">
    <source>
        <dbReference type="Proteomes" id="UP000308600"/>
    </source>
</evidence>
<organism evidence="1 2">
    <name type="scientific">Pluteus cervinus</name>
    <dbReference type="NCBI Taxonomy" id="181527"/>
    <lineage>
        <taxon>Eukaryota</taxon>
        <taxon>Fungi</taxon>
        <taxon>Dikarya</taxon>
        <taxon>Basidiomycota</taxon>
        <taxon>Agaricomycotina</taxon>
        <taxon>Agaricomycetes</taxon>
        <taxon>Agaricomycetidae</taxon>
        <taxon>Agaricales</taxon>
        <taxon>Pluteineae</taxon>
        <taxon>Pluteaceae</taxon>
        <taxon>Pluteus</taxon>
    </lineage>
</organism>
<dbReference type="EMBL" id="ML208797">
    <property type="protein sequence ID" value="TFK60294.1"/>
    <property type="molecule type" value="Genomic_DNA"/>
</dbReference>
<reference evidence="1 2" key="1">
    <citation type="journal article" date="2019" name="Nat. Ecol. Evol.">
        <title>Megaphylogeny resolves global patterns of mushroom evolution.</title>
        <authorList>
            <person name="Varga T."/>
            <person name="Krizsan K."/>
            <person name="Foldi C."/>
            <person name="Dima B."/>
            <person name="Sanchez-Garcia M."/>
            <person name="Sanchez-Ramirez S."/>
            <person name="Szollosi G.J."/>
            <person name="Szarkandi J.G."/>
            <person name="Papp V."/>
            <person name="Albert L."/>
            <person name="Andreopoulos W."/>
            <person name="Angelini C."/>
            <person name="Antonin V."/>
            <person name="Barry K.W."/>
            <person name="Bougher N.L."/>
            <person name="Buchanan P."/>
            <person name="Buyck B."/>
            <person name="Bense V."/>
            <person name="Catcheside P."/>
            <person name="Chovatia M."/>
            <person name="Cooper J."/>
            <person name="Damon W."/>
            <person name="Desjardin D."/>
            <person name="Finy P."/>
            <person name="Geml J."/>
            <person name="Haridas S."/>
            <person name="Hughes K."/>
            <person name="Justo A."/>
            <person name="Karasinski D."/>
            <person name="Kautmanova I."/>
            <person name="Kiss B."/>
            <person name="Kocsube S."/>
            <person name="Kotiranta H."/>
            <person name="LaButti K.M."/>
            <person name="Lechner B.E."/>
            <person name="Liimatainen K."/>
            <person name="Lipzen A."/>
            <person name="Lukacs Z."/>
            <person name="Mihaltcheva S."/>
            <person name="Morgado L.N."/>
            <person name="Niskanen T."/>
            <person name="Noordeloos M.E."/>
            <person name="Ohm R.A."/>
            <person name="Ortiz-Santana B."/>
            <person name="Ovrebo C."/>
            <person name="Racz N."/>
            <person name="Riley R."/>
            <person name="Savchenko A."/>
            <person name="Shiryaev A."/>
            <person name="Soop K."/>
            <person name="Spirin V."/>
            <person name="Szebenyi C."/>
            <person name="Tomsovsky M."/>
            <person name="Tulloss R.E."/>
            <person name="Uehling J."/>
            <person name="Grigoriev I.V."/>
            <person name="Vagvolgyi C."/>
            <person name="Papp T."/>
            <person name="Martin F.M."/>
            <person name="Miettinen O."/>
            <person name="Hibbett D.S."/>
            <person name="Nagy L.G."/>
        </authorList>
    </citation>
    <scope>NUCLEOTIDE SEQUENCE [LARGE SCALE GENOMIC DNA]</scope>
    <source>
        <strain evidence="1 2">NL-1719</strain>
    </source>
</reference>
<keyword evidence="2" id="KW-1185">Reference proteome</keyword>
<evidence type="ECO:0000313" key="1">
    <source>
        <dbReference type="EMBL" id="TFK60294.1"/>
    </source>
</evidence>
<accession>A0ACD3A3S2</accession>
<dbReference type="Proteomes" id="UP000308600">
    <property type="component" value="Unassembled WGS sequence"/>
</dbReference>